<evidence type="ECO:0000256" key="7">
    <source>
        <dbReference type="ARBA" id="ARBA00023136"/>
    </source>
</evidence>
<dbReference type="InterPro" id="IPR006741">
    <property type="entry name" value="AgrB"/>
</dbReference>
<feature type="transmembrane region" description="Helical" evidence="8">
    <location>
        <begin position="42"/>
        <end position="68"/>
    </location>
</feature>
<feature type="transmembrane region" description="Helical" evidence="8">
    <location>
        <begin position="162"/>
        <end position="180"/>
    </location>
</feature>
<evidence type="ECO:0000256" key="8">
    <source>
        <dbReference type="SAM" id="Phobius"/>
    </source>
</evidence>
<dbReference type="Pfam" id="PF04647">
    <property type="entry name" value="AgrB"/>
    <property type="match status" value="1"/>
</dbReference>
<evidence type="ECO:0000256" key="3">
    <source>
        <dbReference type="ARBA" id="ARBA00022670"/>
    </source>
</evidence>
<keyword evidence="10" id="KW-1185">Reference proteome</keyword>
<keyword evidence="4 8" id="KW-0812">Transmembrane</keyword>
<dbReference type="EMBL" id="BAAACI010000005">
    <property type="protein sequence ID" value="GAA0771555.1"/>
    <property type="molecule type" value="Genomic_DNA"/>
</dbReference>
<keyword evidence="7 8" id="KW-0472">Membrane</keyword>
<accession>A0ABN1KMT6</accession>
<keyword evidence="1" id="KW-1003">Cell membrane</keyword>
<organism evidence="9 10">
    <name type="scientific">Clostridium subterminale</name>
    <dbReference type="NCBI Taxonomy" id="1550"/>
    <lineage>
        <taxon>Bacteria</taxon>
        <taxon>Bacillati</taxon>
        <taxon>Bacillota</taxon>
        <taxon>Clostridia</taxon>
        <taxon>Eubacteriales</taxon>
        <taxon>Clostridiaceae</taxon>
        <taxon>Clostridium</taxon>
    </lineage>
</organism>
<dbReference type="RefSeq" id="WP_343825352.1">
    <property type="nucleotide sequence ID" value="NZ_BAAACI010000005.1"/>
</dbReference>
<dbReference type="SMART" id="SM00793">
    <property type="entry name" value="AgrB"/>
    <property type="match status" value="1"/>
</dbReference>
<evidence type="ECO:0000313" key="9">
    <source>
        <dbReference type="EMBL" id="GAA0771555.1"/>
    </source>
</evidence>
<keyword evidence="6 8" id="KW-1133">Transmembrane helix</keyword>
<evidence type="ECO:0000256" key="6">
    <source>
        <dbReference type="ARBA" id="ARBA00022989"/>
    </source>
</evidence>
<sequence length="240" mass="27589">MISIIVKKIMNFIATESNIGDIYYLDRIRYGLEVFISEGIKLIIILLISLILNRLPEFLIITVLILGVRTKLGGGHCKSFARCFIKTIGIYLIMYFLSSIIIIIPRFIRILILVSVIATIFTAKYRTRIKEIEAPNVILKLKLRTSFIYLFTYTLVRVINNSVYINLVLLFGTYMIYEYYMNNRGKTIMKNLTKKFDLRKLMSGILTTASIGVGDAALKASSIFFWGEVELPLEIREKSK</sequence>
<feature type="transmembrane region" description="Helical" evidence="8">
    <location>
        <begin position="80"/>
        <end position="101"/>
    </location>
</feature>
<keyword evidence="2" id="KW-0673">Quorum sensing</keyword>
<evidence type="ECO:0000256" key="1">
    <source>
        <dbReference type="ARBA" id="ARBA00022475"/>
    </source>
</evidence>
<protein>
    <recommendedName>
        <fullName evidence="11">Accessory regulator AgrB</fullName>
    </recommendedName>
</protein>
<name>A0ABN1KMT6_CLOSU</name>
<dbReference type="Proteomes" id="UP001501047">
    <property type="component" value="Unassembled WGS sequence"/>
</dbReference>
<keyword evidence="5" id="KW-0378">Hydrolase</keyword>
<comment type="caution">
    <text evidence="9">The sequence shown here is derived from an EMBL/GenBank/DDBJ whole genome shotgun (WGS) entry which is preliminary data.</text>
</comment>
<reference evidence="9 10" key="1">
    <citation type="journal article" date="2019" name="Int. J. Syst. Evol. Microbiol.">
        <title>The Global Catalogue of Microorganisms (GCM) 10K type strain sequencing project: providing services to taxonomists for standard genome sequencing and annotation.</title>
        <authorList>
            <consortium name="The Broad Institute Genomics Platform"/>
            <consortium name="The Broad Institute Genome Sequencing Center for Infectious Disease"/>
            <person name="Wu L."/>
            <person name="Ma J."/>
        </authorList>
    </citation>
    <scope>NUCLEOTIDE SEQUENCE [LARGE SCALE GENOMIC DNA]</scope>
    <source>
        <strain evidence="9 10">JCM 1417</strain>
    </source>
</reference>
<evidence type="ECO:0000313" key="10">
    <source>
        <dbReference type="Proteomes" id="UP001501047"/>
    </source>
</evidence>
<keyword evidence="3" id="KW-0645">Protease</keyword>
<evidence type="ECO:0008006" key="11">
    <source>
        <dbReference type="Google" id="ProtNLM"/>
    </source>
</evidence>
<evidence type="ECO:0000256" key="4">
    <source>
        <dbReference type="ARBA" id="ARBA00022692"/>
    </source>
</evidence>
<proteinExistence type="predicted"/>
<evidence type="ECO:0000256" key="2">
    <source>
        <dbReference type="ARBA" id="ARBA00022654"/>
    </source>
</evidence>
<evidence type="ECO:0000256" key="5">
    <source>
        <dbReference type="ARBA" id="ARBA00022801"/>
    </source>
</evidence>
<gene>
    <name evidence="9" type="ORF">GCM10008908_16020</name>
</gene>